<protein>
    <submittedName>
        <fullName evidence="2">Uncharacterized protein</fullName>
    </submittedName>
</protein>
<evidence type="ECO:0000313" key="3">
    <source>
        <dbReference type="Proteomes" id="UP000093779"/>
    </source>
</evidence>
<accession>A0A1A0PN96</accession>
<dbReference type="EMBL" id="LZHX01000083">
    <property type="protein sequence ID" value="OBF15021.1"/>
    <property type="molecule type" value="Genomic_DNA"/>
</dbReference>
<comment type="caution">
    <text evidence="2">The sequence shown here is derived from an EMBL/GenBank/DDBJ whole genome shotgun (WGS) entry which is preliminary data.</text>
</comment>
<reference evidence="2 3" key="1">
    <citation type="submission" date="2016-06" db="EMBL/GenBank/DDBJ databases">
        <authorList>
            <person name="Kjaerup R.B."/>
            <person name="Dalgaard T.S."/>
            <person name="Juul-Madsen H.R."/>
        </authorList>
    </citation>
    <scope>NUCLEOTIDE SEQUENCE [LARGE SCALE GENOMIC DNA]</scope>
    <source>
        <strain evidence="2 3">ACS1953</strain>
    </source>
</reference>
<evidence type="ECO:0000313" key="2">
    <source>
        <dbReference type="EMBL" id="OBF15021.1"/>
    </source>
</evidence>
<organism evidence="2 3">
    <name type="scientific">Mycolicibacterium conceptionense</name>
    <dbReference type="NCBI Taxonomy" id="451644"/>
    <lineage>
        <taxon>Bacteria</taxon>
        <taxon>Bacillati</taxon>
        <taxon>Actinomycetota</taxon>
        <taxon>Actinomycetes</taxon>
        <taxon>Mycobacteriales</taxon>
        <taxon>Mycobacteriaceae</taxon>
        <taxon>Mycolicibacterium</taxon>
    </lineage>
</organism>
<gene>
    <name evidence="2" type="ORF">A5726_22850</name>
</gene>
<name>A0A1A0PN96_9MYCO</name>
<dbReference type="Proteomes" id="UP000093779">
    <property type="component" value="Unassembled WGS sequence"/>
</dbReference>
<evidence type="ECO:0000256" key="1">
    <source>
        <dbReference type="SAM" id="MobiDB-lite"/>
    </source>
</evidence>
<proteinExistence type="predicted"/>
<feature type="region of interest" description="Disordered" evidence="1">
    <location>
        <begin position="28"/>
        <end position="49"/>
    </location>
</feature>
<dbReference type="AlphaFoldDB" id="A0A1A0PN96"/>
<sequence length="88" mass="9613">MSREQAERIAQKWAEFFPAAEPVELVEPAPAEEPEPGKGNVIPGAGNQPELTDAQMQALVKSGKTNNEMLAEMLSAQNAAYQWYGPQK</sequence>
<dbReference type="RefSeq" id="WP_064898492.1">
    <property type="nucleotide sequence ID" value="NZ_LZHU01000065.1"/>
</dbReference>